<dbReference type="Gene3D" id="3.40.50.1820">
    <property type="entry name" value="alpha/beta hydrolase"/>
    <property type="match status" value="1"/>
</dbReference>
<dbReference type="InterPro" id="IPR009081">
    <property type="entry name" value="PP-bd_ACP"/>
</dbReference>
<evidence type="ECO:0000256" key="1">
    <source>
        <dbReference type="ARBA" id="ARBA00001957"/>
    </source>
</evidence>
<feature type="domain" description="Carrier" evidence="4">
    <location>
        <begin position="950"/>
        <end position="1025"/>
    </location>
</feature>
<dbReference type="Pfam" id="PF00550">
    <property type="entry name" value="PP-binding"/>
    <property type="match status" value="1"/>
</dbReference>
<evidence type="ECO:0000313" key="5">
    <source>
        <dbReference type="EMBL" id="RGA03148.1"/>
    </source>
</evidence>
<dbReference type="PROSITE" id="PS00012">
    <property type="entry name" value="PHOSPHOPANTETHEINE"/>
    <property type="match status" value="1"/>
</dbReference>
<dbReference type="PANTHER" id="PTHR45527">
    <property type="entry name" value="NONRIBOSOMAL PEPTIDE SYNTHETASE"/>
    <property type="match status" value="1"/>
</dbReference>
<sequence length="1059" mass="112059">MTSSSYVGAVGSGPERDYGNMIILPAAPSQRQLWFLCQWDPAANAAYNVTSAVRLTGRLDPVLLQRALNQVVARHESLRAGVGVVDGDPRQVVAVETLVALPTVDCSHLSPEAAEEYVQRAAEEQASLPFVLDEPPLLRVLLVREAADRHTLIVVIHHICCDGWSIEVFYRDLAESYRRLLDGEGPAPELPIQYADYVAWREESLAGEPLRDLVAHWCGTLSGVQPLPLPVDHSRQAQRRMAAARLEETLPADEAAALDALGRGWEATPFMLLLAAFKVTLARVTGQPDVAVGTPVAGRHHPDAEDVIGFFANPLVLRTRLPEGAGFADAVRAVRNTCLEAFSHQEMPFDRLVEELRLPRVVDRNPLFDVMFSMQNTPGVLARLPELTMVPVDLAVTSAKFDLWLTVLPDGDGLRLRLDYDRDLYDPGTARLLLDVYRAVLAEIRRDPGVRWGALPRADAGERALAERRSREEAPAPPDGTILDVLAGRSSSQSHAVRAADAEMSHADLRTAAAGLAARLRAEGVGPGVVVATPPLPSAALLVAALAVFETGAVLTYGSRHPRAGAFVTFTADDWLVTTGPRFDPVPSGSARAGSPAWQVDDGDRDGHPVVFSHRALAAAATAVAARLGLGPDDEVVLVHDGGPVDLAALLAPLSAGARVVLTDTPGGGTVVVAAPQVWRRLLTEGYAPSPDARLVCVGPFVADDLAEALGRTGNTVFLGRRTPLSAAPVSLSRLGEGSGPPLAGTIRRLLDETGEPVPPGVVGELWLSGPAVVGPTTTGSGAMGSGAMGSGAMGSGAMGSGAVATGERYRCTPSGELRFAGYADGRLTLGDHVVRPDRIERRLTEVEGVREAAVVPGETGAGPRLVGWLVPADPQAAASPRSREALVATVREALANARDRVRTGSEEPGTPAAFGVLRELPRLPDGGVDRAALTAMCGEALREGIDETPPRNRLERAIISIFRDVLPVPEFGVHADFFALGGHSVLAAKVIGRVRDQLGVLVPVRDFFRRATVAGLAEAVAAVEEERARAAADASSAAYGGLAELSDAEIDQLLRRLG</sequence>
<dbReference type="Pfam" id="PF00501">
    <property type="entry name" value="AMP-binding"/>
    <property type="match status" value="1"/>
</dbReference>
<dbReference type="InterPro" id="IPR036736">
    <property type="entry name" value="ACP-like_sf"/>
</dbReference>
<dbReference type="InterPro" id="IPR001242">
    <property type="entry name" value="Condensation_dom"/>
</dbReference>
<dbReference type="Gene3D" id="3.30.559.10">
    <property type="entry name" value="Chloramphenicol acetyltransferase-like domain"/>
    <property type="match status" value="1"/>
</dbReference>
<dbReference type="InterPro" id="IPR045851">
    <property type="entry name" value="AMP-bd_C_sf"/>
</dbReference>
<dbReference type="SUPFAM" id="SSF56801">
    <property type="entry name" value="Acetyl-CoA synthetase-like"/>
    <property type="match status" value="1"/>
</dbReference>
<keyword evidence="2" id="KW-0596">Phosphopantetheine</keyword>
<dbReference type="SUPFAM" id="SSF52777">
    <property type="entry name" value="CoA-dependent acyltransferases"/>
    <property type="match status" value="2"/>
</dbReference>
<evidence type="ECO:0000259" key="4">
    <source>
        <dbReference type="PROSITE" id="PS50075"/>
    </source>
</evidence>
<dbReference type="RefSeq" id="WP_111701478.1">
    <property type="nucleotide sequence ID" value="NZ_QFZU02000089.1"/>
</dbReference>
<proteinExistence type="predicted"/>
<comment type="caution">
    <text evidence="5">The sequence shown here is derived from an EMBL/GenBank/DDBJ whole genome shotgun (WGS) entry which is preliminary data.</text>
</comment>
<comment type="cofactor">
    <cofactor evidence="1">
        <name>pantetheine 4'-phosphate</name>
        <dbReference type="ChEBI" id="CHEBI:47942"/>
    </cofactor>
</comment>
<dbReference type="Gene3D" id="3.30.559.30">
    <property type="entry name" value="Nonribosomal peptide synthetase, condensation domain"/>
    <property type="match status" value="1"/>
</dbReference>
<dbReference type="PANTHER" id="PTHR45527:SF1">
    <property type="entry name" value="FATTY ACID SYNTHASE"/>
    <property type="match status" value="1"/>
</dbReference>
<dbReference type="Gene3D" id="3.30.300.30">
    <property type="match status" value="1"/>
</dbReference>
<protein>
    <submittedName>
        <fullName evidence="5">Non-ribosomal peptide synthetase/polyketide synthase</fullName>
    </submittedName>
</protein>
<evidence type="ECO:0000256" key="2">
    <source>
        <dbReference type="ARBA" id="ARBA00022450"/>
    </source>
</evidence>
<keyword evidence="6" id="KW-1185">Reference proteome</keyword>
<evidence type="ECO:0000313" key="6">
    <source>
        <dbReference type="Proteomes" id="UP000262538"/>
    </source>
</evidence>
<gene>
    <name evidence="5" type="ORF">DI270_020320</name>
</gene>
<dbReference type="PROSITE" id="PS50075">
    <property type="entry name" value="CARRIER"/>
    <property type="match status" value="1"/>
</dbReference>
<name>A0ABX9LHN7_9ACTN</name>
<dbReference type="EMBL" id="QFZU02000089">
    <property type="protein sequence ID" value="RGA03148.1"/>
    <property type="molecule type" value="Genomic_DNA"/>
</dbReference>
<reference evidence="5 6" key="1">
    <citation type="submission" date="2018-08" db="EMBL/GenBank/DDBJ databases">
        <title>Microbispora. triticiradicis sp. nov., a novel actinomycete isolated from the root of wheat (Triticum aestivum L.)).</title>
        <authorList>
            <person name="Han C."/>
        </authorList>
    </citation>
    <scope>NUCLEOTIDE SEQUENCE [LARGE SCALE GENOMIC DNA]</scope>
    <source>
        <strain evidence="5 6">NEAU-HRDPA2-9</strain>
    </source>
</reference>
<dbReference type="InterPro" id="IPR029058">
    <property type="entry name" value="AB_hydrolase_fold"/>
</dbReference>
<evidence type="ECO:0000256" key="3">
    <source>
        <dbReference type="ARBA" id="ARBA00022553"/>
    </source>
</evidence>
<dbReference type="InterPro" id="IPR000873">
    <property type="entry name" value="AMP-dep_synth/lig_dom"/>
</dbReference>
<accession>A0ABX9LHN7</accession>
<dbReference type="InterPro" id="IPR023213">
    <property type="entry name" value="CAT-like_dom_sf"/>
</dbReference>
<dbReference type="Pfam" id="PF00668">
    <property type="entry name" value="Condensation"/>
    <property type="match status" value="1"/>
</dbReference>
<dbReference type="InterPro" id="IPR006162">
    <property type="entry name" value="Ppantetheine_attach_site"/>
</dbReference>
<dbReference type="Proteomes" id="UP000262538">
    <property type="component" value="Unassembled WGS sequence"/>
</dbReference>
<keyword evidence="3" id="KW-0597">Phosphoprotein</keyword>
<dbReference type="InterPro" id="IPR042099">
    <property type="entry name" value="ANL_N_sf"/>
</dbReference>
<organism evidence="5 6">
    <name type="scientific">Microbispora triticiradicis</name>
    <dbReference type="NCBI Taxonomy" id="2200763"/>
    <lineage>
        <taxon>Bacteria</taxon>
        <taxon>Bacillati</taxon>
        <taxon>Actinomycetota</taxon>
        <taxon>Actinomycetes</taxon>
        <taxon>Streptosporangiales</taxon>
        <taxon>Streptosporangiaceae</taxon>
        <taxon>Microbispora</taxon>
    </lineage>
</organism>
<dbReference type="Gene3D" id="3.40.50.12780">
    <property type="entry name" value="N-terminal domain of ligase-like"/>
    <property type="match status" value="2"/>
</dbReference>
<dbReference type="CDD" id="cd19531">
    <property type="entry name" value="LCL_NRPS-like"/>
    <property type="match status" value="1"/>
</dbReference>
<dbReference type="SUPFAM" id="SSF47336">
    <property type="entry name" value="ACP-like"/>
    <property type="match status" value="1"/>
</dbReference>